<dbReference type="InterPro" id="IPR033694">
    <property type="entry name" value="PGPEP1_Cys_AS"/>
</dbReference>
<evidence type="ECO:0000256" key="6">
    <source>
        <dbReference type="ARBA" id="ARBA00022670"/>
    </source>
</evidence>
<dbReference type="InterPro" id="IPR029762">
    <property type="entry name" value="PGP-I_bact-type"/>
</dbReference>
<dbReference type="EC" id="3.4.19.3" evidence="9"/>
<dbReference type="GO" id="GO:0005829">
    <property type="term" value="C:cytosol"/>
    <property type="evidence" value="ECO:0007669"/>
    <property type="project" value="InterPro"/>
</dbReference>
<evidence type="ECO:0000256" key="7">
    <source>
        <dbReference type="ARBA" id="ARBA00022801"/>
    </source>
</evidence>
<organism evidence="13 14">
    <name type="scientific">Pseudomonas antarctica</name>
    <dbReference type="NCBI Taxonomy" id="219572"/>
    <lineage>
        <taxon>Bacteria</taxon>
        <taxon>Pseudomonadati</taxon>
        <taxon>Pseudomonadota</taxon>
        <taxon>Gammaproteobacteria</taxon>
        <taxon>Pseudomonadales</taxon>
        <taxon>Pseudomonadaceae</taxon>
        <taxon>Pseudomonas</taxon>
    </lineage>
</organism>
<keyword evidence="15" id="KW-1185">Reference proteome</keyword>
<dbReference type="InterPro" id="IPR016125">
    <property type="entry name" value="Peptidase_C15-like"/>
</dbReference>
<dbReference type="FunFam" id="3.40.630.20:FF:000001">
    <property type="entry name" value="Pyrrolidone-carboxylate peptidase"/>
    <property type="match status" value="1"/>
</dbReference>
<dbReference type="InterPro" id="IPR033693">
    <property type="entry name" value="PGPEP1_Glu_AS"/>
</dbReference>
<gene>
    <name evidence="9 12" type="primary">pcp</name>
    <name evidence="12" type="ORF">PSAN_35010</name>
    <name evidence="13" type="ORF">SAMN04490179_2931</name>
</gene>
<dbReference type="NCBIfam" id="TIGR00504">
    <property type="entry name" value="pyro_pdase"/>
    <property type="match status" value="1"/>
</dbReference>
<dbReference type="Pfam" id="PF01470">
    <property type="entry name" value="Peptidase_C15"/>
    <property type="match status" value="1"/>
</dbReference>
<dbReference type="EMBL" id="JXDI01000001">
    <property type="protein sequence ID" value="KAF2411062.1"/>
    <property type="molecule type" value="Genomic_DNA"/>
</dbReference>
<comment type="function">
    <text evidence="2 9">Removes 5-oxoproline from various penultimate amino acid residues except L-proline.</text>
</comment>
<dbReference type="PROSITE" id="PS01333">
    <property type="entry name" value="PYRASE_GLU"/>
    <property type="match status" value="1"/>
</dbReference>
<dbReference type="Gene3D" id="3.40.630.20">
    <property type="entry name" value="Peptidase C15, pyroglutamyl peptidase I-like"/>
    <property type="match status" value="1"/>
</dbReference>
<feature type="active site" evidence="9 10">
    <location>
        <position position="81"/>
    </location>
</feature>
<evidence type="ECO:0000256" key="3">
    <source>
        <dbReference type="ARBA" id="ARBA00004496"/>
    </source>
</evidence>
<reference evidence="13 14" key="2">
    <citation type="submission" date="2016-10" db="EMBL/GenBank/DDBJ databases">
        <authorList>
            <person name="de Groot N.N."/>
        </authorList>
    </citation>
    <scope>NUCLEOTIDE SEQUENCE [LARGE SCALE GENOMIC DNA]</scope>
    <source>
        <strain evidence="13 14">BS2772</strain>
    </source>
</reference>
<dbReference type="InterPro" id="IPR000816">
    <property type="entry name" value="Peptidase_C15"/>
</dbReference>
<comment type="similarity">
    <text evidence="4 9">Belongs to the peptidase C15 family.</text>
</comment>
<keyword evidence="8 9" id="KW-0788">Thiol protease</keyword>
<dbReference type="Proteomes" id="UP000748067">
    <property type="component" value="Unassembled WGS sequence"/>
</dbReference>
<keyword evidence="6 9" id="KW-0645">Protease</keyword>
<dbReference type="PANTHER" id="PTHR23402">
    <property type="entry name" value="PROTEASE FAMILY C15 PYROGLUTAMYL-PEPTIDASE I-RELATED"/>
    <property type="match status" value="1"/>
</dbReference>
<dbReference type="GO" id="GO:0016920">
    <property type="term" value="F:pyroglutamyl-peptidase activity"/>
    <property type="evidence" value="ECO:0007669"/>
    <property type="project" value="UniProtKB-UniRule"/>
</dbReference>
<evidence type="ECO:0000313" key="12">
    <source>
        <dbReference type="EMBL" id="KAF2411062.1"/>
    </source>
</evidence>
<evidence type="ECO:0000313" key="14">
    <source>
        <dbReference type="Proteomes" id="UP000182470"/>
    </source>
</evidence>
<evidence type="ECO:0000256" key="2">
    <source>
        <dbReference type="ARBA" id="ARBA00002280"/>
    </source>
</evidence>
<evidence type="ECO:0000256" key="10">
    <source>
        <dbReference type="PROSITE-ProRule" id="PRU10076"/>
    </source>
</evidence>
<sequence length="214" mass="22607">MQTVLLTGFEPFDHDLINPSWEAARQLDGVQLGGEVHIVARRLPCAFATAGECLAQLIAELRPVMVIATGLGPGRSDISIERVAINVNDARIPDNLGEQPIDTAVVDGGPAAYFSTLPIKAMVKAVREAGIAASVSQTAGTFVCNQVFYLLQHALAGTAIRSGFIHVPLSKPEHVATSVQSWMAAQTLVEGLRVAVQAAWDTQVDIAQTGGQVS</sequence>
<dbReference type="Proteomes" id="UP000182470">
    <property type="component" value="Chromosome I"/>
</dbReference>
<evidence type="ECO:0000256" key="11">
    <source>
        <dbReference type="PROSITE-ProRule" id="PRU10077"/>
    </source>
</evidence>
<evidence type="ECO:0000313" key="15">
    <source>
        <dbReference type="Proteomes" id="UP000748067"/>
    </source>
</evidence>
<feature type="active site" evidence="9 11">
    <location>
        <position position="144"/>
    </location>
</feature>
<dbReference type="NCBIfam" id="NF009676">
    <property type="entry name" value="PRK13197.1"/>
    <property type="match status" value="1"/>
</dbReference>
<dbReference type="EMBL" id="LT629704">
    <property type="protein sequence ID" value="SDN17359.1"/>
    <property type="molecule type" value="Genomic_DNA"/>
</dbReference>
<evidence type="ECO:0000256" key="1">
    <source>
        <dbReference type="ARBA" id="ARBA00001770"/>
    </source>
</evidence>
<dbReference type="PROSITE" id="PS01334">
    <property type="entry name" value="PYRASE_CYS"/>
    <property type="match status" value="1"/>
</dbReference>
<keyword evidence="7 9" id="KW-0378">Hydrolase</keyword>
<comment type="catalytic activity">
    <reaction evidence="1 9 10">
        <text>Release of an N-terminal pyroglutamyl group from a polypeptide, the second amino acid generally not being Pro.</text>
        <dbReference type="EC" id="3.4.19.3"/>
    </reaction>
</comment>
<dbReference type="SUPFAM" id="SSF53182">
    <property type="entry name" value="Pyrrolidone carboxyl peptidase (pyroglutamate aminopeptidase)"/>
    <property type="match status" value="1"/>
</dbReference>
<comment type="subunit">
    <text evidence="9">Homotetramer.</text>
</comment>
<dbReference type="InterPro" id="IPR036440">
    <property type="entry name" value="Peptidase_C15-like_sf"/>
</dbReference>
<evidence type="ECO:0000256" key="9">
    <source>
        <dbReference type="HAMAP-Rule" id="MF_00417"/>
    </source>
</evidence>
<dbReference type="PANTHER" id="PTHR23402:SF1">
    <property type="entry name" value="PYROGLUTAMYL-PEPTIDASE I"/>
    <property type="match status" value="1"/>
</dbReference>
<dbReference type="AlphaFoldDB" id="A0A1G9Z7G2"/>
<evidence type="ECO:0000256" key="4">
    <source>
        <dbReference type="ARBA" id="ARBA00006641"/>
    </source>
</evidence>
<name>A0A1G9Z7G2_9PSED</name>
<evidence type="ECO:0000313" key="13">
    <source>
        <dbReference type="EMBL" id="SDN17359.1"/>
    </source>
</evidence>
<dbReference type="PIRSF" id="PIRSF015592">
    <property type="entry name" value="Prld-crbxl_pptds"/>
    <property type="match status" value="1"/>
</dbReference>
<keyword evidence="5 9" id="KW-0963">Cytoplasm</keyword>
<reference evidence="12 15" key="1">
    <citation type="submission" date="2015-01" db="EMBL/GenBank/DDBJ databases">
        <title>Genome Sequence of Pseudomonas antarctica CMS 35.</title>
        <authorList>
            <person name="Voget S."/>
            <person name="Chow J."/>
            <person name="Daniel R."/>
            <person name="Streit W."/>
        </authorList>
    </citation>
    <scope>NUCLEOTIDE SEQUENCE [LARGE SCALE GENOMIC DNA]</scope>
    <source>
        <strain evidence="12 15">CMS 35</strain>
    </source>
</reference>
<comment type="subcellular location">
    <subcellularLocation>
        <location evidence="3 9">Cytoplasm</location>
    </subcellularLocation>
</comment>
<dbReference type="CDD" id="cd00501">
    <property type="entry name" value="Peptidase_C15"/>
    <property type="match status" value="1"/>
</dbReference>
<proteinExistence type="inferred from homology"/>
<dbReference type="RefSeq" id="WP_083357744.1">
    <property type="nucleotide sequence ID" value="NZ_JXDI01000001.1"/>
</dbReference>
<accession>A0A1G9Z7G2</accession>
<dbReference type="PRINTS" id="PR00706">
    <property type="entry name" value="PYROGLUPTASE"/>
</dbReference>
<dbReference type="GO" id="GO:0006508">
    <property type="term" value="P:proteolysis"/>
    <property type="evidence" value="ECO:0007669"/>
    <property type="project" value="UniProtKB-KW"/>
</dbReference>
<feature type="active site" evidence="9">
    <location>
        <position position="166"/>
    </location>
</feature>
<evidence type="ECO:0000256" key="8">
    <source>
        <dbReference type="ARBA" id="ARBA00022807"/>
    </source>
</evidence>
<dbReference type="HAMAP" id="MF_00417">
    <property type="entry name" value="Pyrrolid_peptidase"/>
    <property type="match status" value="1"/>
</dbReference>
<dbReference type="OrthoDB" id="9779738at2"/>
<evidence type="ECO:0000256" key="5">
    <source>
        <dbReference type="ARBA" id="ARBA00022490"/>
    </source>
</evidence>
<protein>
    <recommendedName>
        <fullName evidence="9">Pyrrolidone-carboxylate peptidase</fullName>
        <ecNumber evidence="9">3.4.19.3</ecNumber>
    </recommendedName>
    <alternativeName>
        <fullName evidence="9">5-oxoprolyl-peptidase</fullName>
    </alternativeName>
    <alternativeName>
        <fullName evidence="9">Pyroglutamyl-peptidase I</fullName>
        <shortName evidence="9">PGP-I</shortName>
        <shortName evidence="9">Pyrase</shortName>
    </alternativeName>
</protein>